<protein>
    <submittedName>
        <fullName evidence="1">Uncharacterized protein</fullName>
    </submittedName>
</protein>
<organism evidence="1">
    <name type="scientific">Oikopleura dioica</name>
    <name type="common">Tunicate</name>
    <dbReference type="NCBI Taxonomy" id="34765"/>
    <lineage>
        <taxon>Eukaryota</taxon>
        <taxon>Metazoa</taxon>
        <taxon>Chordata</taxon>
        <taxon>Tunicata</taxon>
        <taxon>Appendicularia</taxon>
        <taxon>Copelata</taxon>
        <taxon>Oikopleuridae</taxon>
        <taxon>Oikopleura</taxon>
    </lineage>
</organism>
<evidence type="ECO:0000313" key="1">
    <source>
        <dbReference type="EMBL" id="CBY42448.1"/>
    </source>
</evidence>
<reference evidence="1" key="1">
    <citation type="journal article" date="2010" name="Science">
        <title>Plasticity of animal genome architecture unmasked by rapid evolution of a pelagic tunicate.</title>
        <authorList>
            <person name="Denoeud F."/>
            <person name="Henriet S."/>
            <person name="Mungpakdee S."/>
            <person name="Aury J.M."/>
            <person name="Da Silva C."/>
            <person name="Brinkmann H."/>
            <person name="Mikhaleva J."/>
            <person name="Olsen L.C."/>
            <person name="Jubin C."/>
            <person name="Canestro C."/>
            <person name="Bouquet J.M."/>
            <person name="Danks G."/>
            <person name="Poulain J."/>
            <person name="Campsteijn C."/>
            <person name="Adamski M."/>
            <person name="Cross I."/>
            <person name="Yadetie F."/>
            <person name="Muffato M."/>
            <person name="Louis A."/>
            <person name="Butcher S."/>
            <person name="Tsagkogeorga G."/>
            <person name="Konrad A."/>
            <person name="Singh S."/>
            <person name="Jensen M.F."/>
            <person name="Cong E.H."/>
            <person name="Eikeseth-Otteraa H."/>
            <person name="Noel B."/>
            <person name="Anthouard V."/>
            <person name="Porcel B.M."/>
            <person name="Kachouri-Lafond R."/>
            <person name="Nishino A."/>
            <person name="Ugolini M."/>
            <person name="Chourrout P."/>
            <person name="Nishida H."/>
            <person name="Aasland R."/>
            <person name="Huzurbazar S."/>
            <person name="Westhof E."/>
            <person name="Delsuc F."/>
            <person name="Lehrach H."/>
            <person name="Reinhardt R."/>
            <person name="Weissenbach J."/>
            <person name="Roy S.W."/>
            <person name="Artiguenave F."/>
            <person name="Postlethwait J.H."/>
            <person name="Manak J.R."/>
            <person name="Thompson E.M."/>
            <person name="Jaillon O."/>
            <person name="Du Pasquier L."/>
            <person name="Boudinot P."/>
            <person name="Liberles D.A."/>
            <person name="Volff J.N."/>
            <person name="Philippe H."/>
            <person name="Lenhard B."/>
            <person name="Roest Crollius H."/>
            <person name="Wincker P."/>
            <person name="Chourrout D."/>
        </authorList>
    </citation>
    <scope>NUCLEOTIDE SEQUENCE [LARGE SCALE GENOMIC DNA]</scope>
</reference>
<proteinExistence type="predicted"/>
<dbReference type="EMBL" id="FN657169">
    <property type="protein sequence ID" value="CBY42448.1"/>
    <property type="molecule type" value="Genomic_DNA"/>
</dbReference>
<accession>E4Z420</accession>
<sequence>MITDYGNQIYKTGDTHSEDPEKNYRFVARLGNDDTEGHLRFVVPDDKYPLKPDQLLFLLQFEIPSNYVPDNDMPAKMIKKLDVKILENLIFSSFDNYEYFLLNHFLTKLNYSNLAQDTELFYRGRFDHFDINADRMLDTNVRYNGKSIMENRQLYADEKWVTSKELVTLGNLSEQPTEAKSFVYSFKCPIAHGLTRQPKVIPPGSKLEFDITFQNAEYMLMKPTDYREYRIKVSNNQFDEDQLTWTAGSELLMEEKQVYHTVTTDVNNPNKCTCQINSSNEVLNVGADKQVVRLERISPRADQDLVIEPEEYGAVLKVRMEDHYAVEKIPKLRRVPVADANGVAVFEYIYFFKKFDLKKGADKSELPVCSSNEEKDNKIFIKTILKKIELESVFCNASKKEMPISLGKKKIKLPIYYPRLTIKTLRSGLSTIPIELHSGVLPYMIIFSGKSHKATSTP</sequence>
<name>E4Z420_OIKDI</name>
<dbReference type="AlphaFoldDB" id="E4Z420"/>
<feature type="non-terminal residue" evidence="1">
    <location>
        <position position="458"/>
    </location>
</feature>
<dbReference type="Proteomes" id="UP000011014">
    <property type="component" value="Unassembled WGS sequence"/>
</dbReference>
<gene>
    <name evidence="1" type="ORF">GSOID_T00026140001</name>
</gene>